<keyword evidence="4" id="KW-1185">Reference proteome</keyword>
<dbReference type="PANTHER" id="PTHR42941">
    <property type="entry name" value="SLL1037 PROTEIN"/>
    <property type="match status" value="1"/>
</dbReference>
<dbReference type="Proteomes" id="UP000615026">
    <property type="component" value="Unassembled WGS sequence"/>
</dbReference>
<dbReference type="AlphaFoldDB" id="A0A928ZWZ9"/>
<keyword evidence="2" id="KW-0812">Transmembrane</keyword>
<name>A0A928ZWZ9_LEPEC</name>
<feature type="transmembrane region" description="Helical" evidence="2">
    <location>
        <begin position="37"/>
        <end position="59"/>
    </location>
</feature>
<dbReference type="Pfam" id="PF16868">
    <property type="entry name" value="NMT1_3"/>
    <property type="match status" value="1"/>
</dbReference>
<feature type="compositionally biased region" description="Basic and acidic residues" evidence="1">
    <location>
        <begin position="540"/>
        <end position="549"/>
    </location>
</feature>
<gene>
    <name evidence="3" type="ORF">IQ260_20285</name>
</gene>
<sequence>MSEPETSEKHNFIDRQLDRLLKLLNERLFKPLDQLTILLRLFLVMALSVWFGFTAVNLWHSVSFNIIHRPIYHVSFAVGGSGGESYILGKAIKQVVEAYHPNIRLDLLETVGSVDNINRLDTGEADLITVQSDINPGANAQAVASLYRDLFQLIVQDQTDIEQFSDLAGRRIGVQRESGQFLSFLEVANHFDLKAEDFDFVGVDDDEAAVAFEADRVDAIFRVRAPGNWIVQDLVQYHRGRLLPIEQVSAMRIKHPAFKAATIPQGTYHGSVPIVPPKDIPTVGVYKMLYASKRANRRVVQAIATILKEHHQEISNAISRDTVEVKQLVANIGRPSSSFGIPIHPGAIAAYKQQPKSSFVTKNFDFLALLLSIVVPIASWIWELRSRAEKRGKSLCESYISDVIKVMDDDDDDAAEHTLEERQKKLYLIFDRAAKRLVDEDISQEAFRTFNEAYKTACEKIERDIKAQADHQQSIQQHTTAQYIQDVVVIHQADSLPHPESLQQMEEVLQRVLDDLACDRISQESFRTFMDVYNTTKKSLQENNHRGEAGIDFPETTGESAASSSLSTESIL</sequence>
<evidence type="ECO:0000313" key="3">
    <source>
        <dbReference type="EMBL" id="MBE9068986.1"/>
    </source>
</evidence>
<feature type="region of interest" description="Disordered" evidence="1">
    <location>
        <begin position="540"/>
        <end position="572"/>
    </location>
</feature>
<dbReference type="EMBL" id="JADEXP010000221">
    <property type="protein sequence ID" value="MBE9068986.1"/>
    <property type="molecule type" value="Genomic_DNA"/>
</dbReference>
<accession>A0A928ZWZ9</accession>
<proteinExistence type="predicted"/>
<dbReference type="SUPFAM" id="SSF53850">
    <property type="entry name" value="Periplasmic binding protein-like II"/>
    <property type="match status" value="1"/>
</dbReference>
<dbReference type="PANTHER" id="PTHR42941:SF1">
    <property type="entry name" value="SLL1037 PROTEIN"/>
    <property type="match status" value="1"/>
</dbReference>
<dbReference type="InterPro" id="IPR011852">
    <property type="entry name" value="TRAP_TAXI"/>
</dbReference>
<dbReference type="NCBIfam" id="TIGR02122">
    <property type="entry name" value="TRAP_TAXI"/>
    <property type="match status" value="1"/>
</dbReference>
<evidence type="ECO:0000256" key="1">
    <source>
        <dbReference type="SAM" id="MobiDB-lite"/>
    </source>
</evidence>
<reference evidence="3" key="1">
    <citation type="submission" date="2020-10" db="EMBL/GenBank/DDBJ databases">
        <authorList>
            <person name="Castelo-Branco R."/>
            <person name="Eusebio N."/>
            <person name="Adriana R."/>
            <person name="Vieira A."/>
            <person name="Brugerolle De Fraissinette N."/>
            <person name="Rezende De Castro R."/>
            <person name="Schneider M.P."/>
            <person name="Vasconcelos V."/>
            <person name="Leao P.N."/>
        </authorList>
    </citation>
    <scope>NUCLEOTIDE SEQUENCE</scope>
    <source>
        <strain evidence="3">LEGE 11479</strain>
    </source>
</reference>
<comment type="caution">
    <text evidence="3">The sequence shown here is derived from an EMBL/GenBank/DDBJ whole genome shotgun (WGS) entry which is preliminary data.</text>
</comment>
<protein>
    <submittedName>
        <fullName evidence="3">TAXI family TRAP transporter solute-binding subunit</fullName>
    </submittedName>
</protein>
<organism evidence="3 4">
    <name type="scientific">Leptolyngbya cf. ectocarpi LEGE 11479</name>
    <dbReference type="NCBI Taxonomy" id="1828722"/>
    <lineage>
        <taxon>Bacteria</taxon>
        <taxon>Bacillati</taxon>
        <taxon>Cyanobacteriota</taxon>
        <taxon>Cyanophyceae</taxon>
        <taxon>Leptolyngbyales</taxon>
        <taxon>Leptolyngbyaceae</taxon>
        <taxon>Leptolyngbya group</taxon>
        <taxon>Leptolyngbya</taxon>
    </lineage>
</organism>
<keyword evidence="2" id="KW-0472">Membrane</keyword>
<evidence type="ECO:0000256" key="2">
    <source>
        <dbReference type="SAM" id="Phobius"/>
    </source>
</evidence>
<keyword evidence="2" id="KW-1133">Transmembrane helix</keyword>
<feature type="compositionally biased region" description="Low complexity" evidence="1">
    <location>
        <begin position="555"/>
        <end position="572"/>
    </location>
</feature>
<dbReference type="RefSeq" id="WP_193994907.1">
    <property type="nucleotide sequence ID" value="NZ_JADEXP010000221.1"/>
</dbReference>
<dbReference type="Gene3D" id="3.40.190.10">
    <property type="entry name" value="Periplasmic binding protein-like II"/>
    <property type="match status" value="2"/>
</dbReference>
<evidence type="ECO:0000313" key="4">
    <source>
        <dbReference type="Proteomes" id="UP000615026"/>
    </source>
</evidence>